<dbReference type="RefSeq" id="XP_007512045.1">
    <property type="nucleotide sequence ID" value="XM_007511983.1"/>
</dbReference>
<feature type="compositionally biased region" description="Polar residues" evidence="1">
    <location>
        <begin position="181"/>
        <end position="197"/>
    </location>
</feature>
<name>K8F1D1_9CHLO</name>
<keyword evidence="3" id="KW-1185">Reference proteome</keyword>
<organism evidence="2 3">
    <name type="scientific">Bathycoccus prasinos</name>
    <dbReference type="NCBI Taxonomy" id="41875"/>
    <lineage>
        <taxon>Eukaryota</taxon>
        <taxon>Viridiplantae</taxon>
        <taxon>Chlorophyta</taxon>
        <taxon>Mamiellophyceae</taxon>
        <taxon>Mamiellales</taxon>
        <taxon>Bathycoccaceae</taxon>
        <taxon>Bathycoccus</taxon>
    </lineage>
</organism>
<feature type="region of interest" description="Disordered" evidence="1">
    <location>
        <begin position="1"/>
        <end position="57"/>
    </location>
</feature>
<proteinExistence type="predicted"/>
<dbReference type="AlphaFoldDB" id="K8F1D1"/>
<feature type="compositionally biased region" description="Low complexity" evidence="1">
    <location>
        <begin position="30"/>
        <end position="46"/>
    </location>
</feature>
<dbReference type="GeneID" id="19014794"/>
<dbReference type="KEGG" id="bpg:Bathy07g03050"/>
<feature type="compositionally biased region" description="Acidic residues" evidence="1">
    <location>
        <begin position="120"/>
        <end position="129"/>
    </location>
</feature>
<dbReference type="EMBL" id="FO082272">
    <property type="protein sequence ID" value="CCO66133.1"/>
    <property type="molecule type" value="Genomic_DNA"/>
</dbReference>
<evidence type="ECO:0000313" key="3">
    <source>
        <dbReference type="Proteomes" id="UP000198341"/>
    </source>
</evidence>
<reference evidence="2 3" key="1">
    <citation type="submission" date="2011-10" db="EMBL/GenBank/DDBJ databases">
        <authorList>
            <person name="Genoscope - CEA"/>
        </authorList>
    </citation>
    <scope>NUCLEOTIDE SEQUENCE [LARGE SCALE GENOMIC DNA]</scope>
    <source>
        <strain evidence="2 3">RCC 1105</strain>
    </source>
</reference>
<dbReference type="Proteomes" id="UP000198341">
    <property type="component" value="Chromosome 7"/>
</dbReference>
<feature type="compositionally biased region" description="Acidic residues" evidence="1">
    <location>
        <begin position="1"/>
        <end position="18"/>
    </location>
</feature>
<protein>
    <submittedName>
        <fullName evidence="2">Uncharacterized protein</fullName>
    </submittedName>
</protein>
<evidence type="ECO:0000313" key="2">
    <source>
        <dbReference type="EMBL" id="CCO66133.1"/>
    </source>
</evidence>
<feature type="compositionally biased region" description="Basic and acidic residues" evidence="1">
    <location>
        <begin position="90"/>
        <end position="109"/>
    </location>
</feature>
<evidence type="ECO:0000256" key="1">
    <source>
        <dbReference type="SAM" id="MobiDB-lite"/>
    </source>
</evidence>
<feature type="region of interest" description="Disordered" evidence="1">
    <location>
        <begin position="156"/>
        <end position="197"/>
    </location>
</feature>
<sequence length="197" mass="21574">MSVDDENALEDDDDDFGDFENAGKEEETLKPTPTVTTTVKQQQQKQKQQKQKQKSSSALELLSLTDAEFKVAVAIAFGGGVSKAMPVKTRPKETENVGRSEEGEEKDTITKTTETTMETTAEEVSDGEQEERNQREQLPKVGVSIAERMKMFEQQQVPNNQNDAFAGFEDLTVSERGGGQTNPQNGTATAPPSVSLL</sequence>
<accession>K8F1D1</accession>
<feature type="region of interest" description="Disordered" evidence="1">
    <location>
        <begin position="84"/>
        <end position="139"/>
    </location>
</feature>
<gene>
    <name evidence="2" type="ORF">Bathy07g03050</name>
</gene>
<feature type="compositionally biased region" description="Low complexity" evidence="1">
    <location>
        <begin position="110"/>
        <end position="119"/>
    </location>
</feature>